<keyword evidence="6 12" id="KW-0175">Coiled coil</keyword>
<evidence type="ECO:0000256" key="6">
    <source>
        <dbReference type="ARBA" id="ARBA00023054"/>
    </source>
</evidence>
<reference evidence="14 15" key="1">
    <citation type="journal article" date="2020" name="Mol. Biol. Evol.">
        <title>Interspecific Gene Flow and the Evolution of Specialization in Black and White Rhinoceros.</title>
        <authorList>
            <person name="Moodley Y."/>
            <person name="Westbury M.V."/>
            <person name="Russo I.M."/>
            <person name="Gopalakrishnan S."/>
            <person name="Rakotoarivelo A."/>
            <person name="Olsen R.A."/>
            <person name="Prost S."/>
            <person name="Tunstall T."/>
            <person name="Ryder O.A."/>
            <person name="Dalen L."/>
            <person name="Bruford M.W."/>
        </authorList>
    </citation>
    <scope>NUCLEOTIDE SEQUENCE [LARGE SCALE GENOMIC DNA]</scope>
    <source>
        <strain evidence="14">SBR-YM</strain>
        <tissue evidence="14">Skin</tissue>
    </source>
</reference>
<gene>
    <name evidence="14" type="ORF">HPG69_018644</name>
</gene>
<evidence type="ECO:0000256" key="12">
    <source>
        <dbReference type="SAM" id="Coils"/>
    </source>
</evidence>
<evidence type="ECO:0000313" key="15">
    <source>
        <dbReference type="Proteomes" id="UP000551758"/>
    </source>
</evidence>
<evidence type="ECO:0000256" key="5">
    <source>
        <dbReference type="ARBA" id="ARBA00022846"/>
    </source>
</evidence>
<evidence type="ECO:0000313" key="14">
    <source>
        <dbReference type="EMBL" id="KAF5921244.1"/>
    </source>
</evidence>
<evidence type="ECO:0000256" key="9">
    <source>
        <dbReference type="ARBA" id="ARBA00023273"/>
    </source>
</evidence>
<keyword evidence="15" id="KW-1185">Reference proteome</keyword>
<feature type="region of interest" description="Disordered" evidence="13">
    <location>
        <begin position="113"/>
        <end position="133"/>
    </location>
</feature>
<comment type="similarity">
    <text evidence="10">Belongs to the DRC12 family.</text>
</comment>
<keyword evidence="8" id="KW-0206">Cytoskeleton</keyword>
<evidence type="ECO:0000256" key="13">
    <source>
        <dbReference type="SAM" id="MobiDB-lite"/>
    </source>
</evidence>
<accession>A0A7J7F0C9</accession>
<comment type="caution">
    <text evidence="14">The sequence shown here is derived from an EMBL/GenBank/DDBJ whole genome shotgun (WGS) entry which is preliminary data.</text>
</comment>
<comment type="subcellular location">
    <subcellularLocation>
        <location evidence="2">Cytoplasm</location>
        <location evidence="2">Cytoskeleton</location>
        <location evidence="2">Flagellum axoneme</location>
    </subcellularLocation>
</comment>
<dbReference type="EMBL" id="JACDTQ010001719">
    <property type="protein sequence ID" value="KAF5921244.1"/>
    <property type="molecule type" value="Genomic_DNA"/>
</dbReference>
<evidence type="ECO:0000256" key="11">
    <source>
        <dbReference type="ARBA" id="ARBA00044800"/>
    </source>
</evidence>
<evidence type="ECO:0000256" key="1">
    <source>
        <dbReference type="ARBA" id="ARBA00003029"/>
    </source>
</evidence>
<evidence type="ECO:0000256" key="10">
    <source>
        <dbReference type="ARBA" id="ARBA00044754"/>
    </source>
</evidence>
<keyword evidence="5" id="KW-0282">Flagellum</keyword>
<dbReference type="Proteomes" id="UP000551758">
    <property type="component" value="Unassembled WGS sequence"/>
</dbReference>
<keyword evidence="4" id="KW-0963">Cytoplasm</keyword>
<evidence type="ECO:0000256" key="7">
    <source>
        <dbReference type="ARBA" id="ARBA00023069"/>
    </source>
</evidence>
<evidence type="ECO:0000256" key="4">
    <source>
        <dbReference type="ARBA" id="ARBA00022490"/>
    </source>
</evidence>
<comment type="subunit">
    <text evidence="3">Component of the nexin-dynein regulatory complex (N-DRC).</text>
</comment>
<name>A0A7J7F0C9_DICBM</name>
<comment type="function">
    <text evidence="1">Component of the nexin-dynein regulatory complex (N-DRC), a key regulator of ciliary/flagellar motility which maintains the alignment and integrity of the distal axoneme and regulates microtubule sliding in motile axonemes.</text>
</comment>
<evidence type="ECO:0000256" key="3">
    <source>
        <dbReference type="ARBA" id="ARBA00011248"/>
    </source>
</evidence>
<keyword evidence="7" id="KW-0969">Cilium</keyword>
<feature type="compositionally biased region" description="Basic residues" evidence="13">
    <location>
        <begin position="10"/>
        <end position="24"/>
    </location>
</feature>
<feature type="region of interest" description="Disordered" evidence="13">
    <location>
        <begin position="1"/>
        <end position="34"/>
    </location>
</feature>
<dbReference type="PANTHER" id="PTHR28656">
    <property type="entry name" value="COILED-COIL DOMAIN-CONTAINING PROTEIN 153"/>
    <property type="match status" value="1"/>
</dbReference>
<keyword evidence="9" id="KW-0966">Cell projection</keyword>
<sequence>DSKEMPPKTKEKRMKAGAQKKKKNSGAGESGADVEAESMHMLAVLEKELLRDHLVLRAALGLFTALRRDEARRAKASEDQLKQRLQGLKAELEEARSEGKALYAGAWLVKQVGKTQRPGRGQPRGPEDARKGDKEDFHLPCLVSAFPAQHKSGRIWKEHKGGRCRVLDALWVTKCGHSIYLLHPVGVNVEKG</sequence>
<dbReference type="AlphaFoldDB" id="A0A7J7F0C9"/>
<feature type="non-terminal residue" evidence="14">
    <location>
        <position position="192"/>
    </location>
</feature>
<proteinExistence type="inferred from homology"/>
<dbReference type="InterPro" id="IPR033585">
    <property type="entry name" value="DRC12-like"/>
</dbReference>
<organism evidence="14 15">
    <name type="scientific">Diceros bicornis minor</name>
    <name type="common">South-central black rhinoceros</name>
    <dbReference type="NCBI Taxonomy" id="77932"/>
    <lineage>
        <taxon>Eukaryota</taxon>
        <taxon>Metazoa</taxon>
        <taxon>Chordata</taxon>
        <taxon>Craniata</taxon>
        <taxon>Vertebrata</taxon>
        <taxon>Euteleostomi</taxon>
        <taxon>Mammalia</taxon>
        <taxon>Eutheria</taxon>
        <taxon>Laurasiatheria</taxon>
        <taxon>Perissodactyla</taxon>
        <taxon>Rhinocerotidae</taxon>
        <taxon>Diceros</taxon>
    </lineage>
</organism>
<dbReference type="PANTHER" id="PTHR28656:SF1">
    <property type="entry name" value="COILED-COIL DOMAIN-CONTAINING PROTEIN 153"/>
    <property type="match status" value="1"/>
</dbReference>
<evidence type="ECO:0000256" key="2">
    <source>
        <dbReference type="ARBA" id="ARBA00004611"/>
    </source>
</evidence>
<protein>
    <recommendedName>
        <fullName evidence="11">Dynein regulatory complex protein 12</fullName>
    </recommendedName>
</protein>
<evidence type="ECO:0000256" key="8">
    <source>
        <dbReference type="ARBA" id="ARBA00023212"/>
    </source>
</evidence>
<feature type="coiled-coil region" evidence="12">
    <location>
        <begin position="71"/>
        <end position="98"/>
    </location>
</feature>